<accession>A0AAN6VIU0</accession>
<dbReference type="Gene3D" id="2.30.30.190">
    <property type="entry name" value="CAP Gly-rich-like domain"/>
    <property type="match status" value="1"/>
</dbReference>
<proteinExistence type="predicted"/>
<reference evidence="4" key="1">
    <citation type="journal article" date="2023" name="Mol. Phylogenet. Evol.">
        <title>Genome-scale phylogeny and comparative genomics of the fungal order Sordariales.</title>
        <authorList>
            <person name="Hensen N."/>
            <person name="Bonometti L."/>
            <person name="Westerberg I."/>
            <person name="Brannstrom I.O."/>
            <person name="Guillou S."/>
            <person name="Cros-Aarteil S."/>
            <person name="Calhoun S."/>
            <person name="Haridas S."/>
            <person name="Kuo A."/>
            <person name="Mondo S."/>
            <person name="Pangilinan J."/>
            <person name="Riley R."/>
            <person name="LaButti K."/>
            <person name="Andreopoulos B."/>
            <person name="Lipzen A."/>
            <person name="Chen C."/>
            <person name="Yan M."/>
            <person name="Daum C."/>
            <person name="Ng V."/>
            <person name="Clum A."/>
            <person name="Steindorff A."/>
            <person name="Ohm R.A."/>
            <person name="Martin F."/>
            <person name="Silar P."/>
            <person name="Natvig D.O."/>
            <person name="Lalanne C."/>
            <person name="Gautier V."/>
            <person name="Ament-Velasquez S.L."/>
            <person name="Kruys A."/>
            <person name="Hutchinson M.I."/>
            <person name="Powell A.J."/>
            <person name="Barry K."/>
            <person name="Miller A.N."/>
            <person name="Grigoriev I.V."/>
            <person name="Debuchy R."/>
            <person name="Gladieux P."/>
            <person name="Hiltunen Thoren M."/>
            <person name="Johannesson H."/>
        </authorList>
    </citation>
    <scope>NUCLEOTIDE SEQUENCE</scope>
    <source>
        <strain evidence="4">CBS 538.74</strain>
    </source>
</reference>
<feature type="region of interest" description="Disordered" evidence="2">
    <location>
        <begin position="197"/>
        <end position="216"/>
    </location>
</feature>
<evidence type="ECO:0000256" key="1">
    <source>
        <dbReference type="ARBA" id="ARBA00023186"/>
    </source>
</evidence>
<feature type="domain" description="Ubiquitin-like" evidence="3">
    <location>
        <begin position="2"/>
        <end position="55"/>
    </location>
</feature>
<evidence type="ECO:0000256" key="2">
    <source>
        <dbReference type="SAM" id="MobiDB-lite"/>
    </source>
</evidence>
<dbReference type="InterPro" id="IPR029071">
    <property type="entry name" value="Ubiquitin-like_domsf"/>
</dbReference>
<name>A0AAN6VIU0_9PEZI</name>
<sequence length="216" mass="24388">MADIPLRIISEYASTERIVNLSWTISQLKLKLQPVTGIPPSHQQIFYKMSSGKKIAVESPDDESFRLRPFLLEPYDELLVVDTRPVSEKPNFLSEAGVDRYVLPEEEYKKKDQKLGYFDPNDPSYEQAKIDDIAQEVEARGIAVGKRCRVDEDDARRGEIKYVGEVKEIPGLGAWVGVQLDEPVDKNEIMKNYQTQESQIGQGLGGSEVGPFANNR</sequence>
<evidence type="ECO:0000313" key="5">
    <source>
        <dbReference type="Proteomes" id="UP001302745"/>
    </source>
</evidence>
<dbReference type="InterPro" id="IPR000938">
    <property type="entry name" value="CAP-Gly_domain"/>
</dbReference>
<keyword evidence="1" id="KW-0143">Chaperone</keyword>
<dbReference type="Pfam" id="PF01302">
    <property type="entry name" value="CAP_GLY"/>
    <property type="match status" value="1"/>
</dbReference>
<dbReference type="InterPro" id="IPR036859">
    <property type="entry name" value="CAP-Gly_dom_sf"/>
</dbReference>
<evidence type="ECO:0000313" key="4">
    <source>
        <dbReference type="EMBL" id="KAK4150961.1"/>
    </source>
</evidence>
<dbReference type="PROSITE" id="PS50053">
    <property type="entry name" value="UBIQUITIN_2"/>
    <property type="match status" value="1"/>
</dbReference>
<dbReference type="AlphaFoldDB" id="A0AAN6VIU0"/>
<organism evidence="4 5">
    <name type="scientific">Chaetomidium leptoderma</name>
    <dbReference type="NCBI Taxonomy" id="669021"/>
    <lineage>
        <taxon>Eukaryota</taxon>
        <taxon>Fungi</taxon>
        <taxon>Dikarya</taxon>
        <taxon>Ascomycota</taxon>
        <taxon>Pezizomycotina</taxon>
        <taxon>Sordariomycetes</taxon>
        <taxon>Sordariomycetidae</taxon>
        <taxon>Sordariales</taxon>
        <taxon>Chaetomiaceae</taxon>
        <taxon>Chaetomidium</taxon>
    </lineage>
</organism>
<dbReference type="InterPro" id="IPR000626">
    <property type="entry name" value="Ubiquitin-like_dom"/>
</dbReference>
<reference evidence="4" key="2">
    <citation type="submission" date="2023-05" db="EMBL/GenBank/DDBJ databases">
        <authorList>
            <consortium name="Lawrence Berkeley National Laboratory"/>
            <person name="Steindorff A."/>
            <person name="Hensen N."/>
            <person name="Bonometti L."/>
            <person name="Westerberg I."/>
            <person name="Brannstrom I.O."/>
            <person name="Guillou S."/>
            <person name="Cros-Aarteil S."/>
            <person name="Calhoun S."/>
            <person name="Haridas S."/>
            <person name="Kuo A."/>
            <person name="Mondo S."/>
            <person name="Pangilinan J."/>
            <person name="Riley R."/>
            <person name="Labutti K."/>
            <person name="Andreopoulos B."/>
            <person name="Lipzen A."/>
            <person name="Chen C."/>
            <person name="Yanf M."/>
            <person name="Daum C."/>
            <person name="Ng V."/>
            <person name="Clum A."/>
            <person name="Ohm R."/>
            <person name="Martin F."/>
            <person name="Silar P."/>
            <person name="Natvig D."/>
            <person name="Lalanne C."/>
            <person name="Gautier V."/>
            <person name="Ament-Velasquez S.L."/>
            <person name="Kruys A."/>
            <person name="Hutchinson M.I."/>
            <person name="Powell A.J."/>
            <person name="Barry K."/>
            <person name="Miller A.N."/>
            <person name="Grigoriev I.V."/>
            <person name="Debuchy R."/>
            <person name="Gladieux P."/>
            <person name="Thoren M.H."/>
            <person name="Johannesson H."/>
        </authorList>
    </citation>
    <scope>NUCLEOTIDE SEQUENCE</scope>
    <source>
        <strain evidence="4">CBS 538.74</strain>
    </source>
</reference>
<dbReference type="Pfam" id="PF14560">
    <property type="entry name" value="Ubiquitin_2"/>
    <property type="match status" value="1"/>
</dbReference>
<dbReference type="SUPFAM" id="SSF54236">
    <property type="entry name" value="Ubiquitin-like"/>
    <property type="match status" value="1"/>
</dbReference>
<dbReference type="Gene3D" id="3.10.20.90">
    <property type="entry name" value="Phosphatidylinositol 3-kinase Catalytic Subunit, Chain A, domain 1"/>
    <property type="match status" value="1"/>
</dbReference>
<keyword evidence="5" id="KW-1185">Reference proteome</keyword>
<gene>
    <name evidence="4" type="ORF">C8A00DRAFT_45753</name>
</gene>
<dbReference type="Proteomes" id="UP001302745">
    <property type="component" value="Unassembled WGS sequence"/>
</dbReference>
<dbReference type="SUPFAM" id="SSF74924">
    <property type="entry name" value="Cap-Gly domain"/>
    <property type="match status" value="1"/>
</dbReference>
<evidence type="ECO:0000259" key="3">
    <source>
        <dbReference type="PROSITE" id="PS50053"/>
    </source>
</evidence>
<protein>
    <recommendedName>
        <fullName evidence="3">Ubiquitin-like domain-containing protein</fullName>
    </recommendedName>
</protein>
<dbReference type="EMBL" id="MU857041">
    <property type="protein sequence ID" value="KAK4150961.1"/>
    <property type="molecule type" value="Genomic_DNA"/>
</dbReference>
<comment type="caution">
    <text evidence="4">The sequence shown here is derived from an EMBL/GenBank/DDBJ whole genome shotgun (WGS) entry which is preliminary data.</text>
</comment>